<dbReference type="InterPro" id="IPR002110">
    <property type="entry name" value="Ankyrin_rpt"/>
</dbReference>
<organism evidence="4 5">
    <name type="scientific">Papaver somniferum</name>
    <name type="common">Opium poppy</name>
    <dbReference type="NCBI Taxonomy" id="3469"/>
    <lineage>
        <taxon>Eukaryota</taxon>
        <taxon>Viridiplantae</taxon>
        <taxon>Streptophyta</taxon>
        <taxon>Embryophyta</taxon>
        <taxon>Tracheophyta</taxon>
        <taxon>Spermatophyta</taxon>
        <taxon>Magnoliopsida</taxon>
        <taxon>Ranunculales</taxon>
        <taxon>Papaveraceae</taxon>
        <taxon>Papaveroideae</taxon>
        <taxon>Papaver</taxon>
    </lineage>
</organism>
<dbReference type="Pfam" id="PF12796">
    <property type="entry name" value="Ank_2"/>
    <property type="match status" value="1"/>
</dbReference>
<gene>
    <name evidence="4" type="ORF">C5167_041115</name>
</gene>
<feature type="repeat" description="ANK" evidence="3">
    <location>
        <begin position="29"/>
        <end position="51"/>
    </location>
</feature>
<keyword evidence="2 3" id="KW-0040">ANK repeat</keyword>
<dbReference type="SUPFAM" id="SSF48403">
    <property type="entry name" value="Ankyrin repeat"/>
    <property type="match status" value="1"/>
</dbReference>
<dbReference type="PROSITE" id="PS50297">
    <property type="entry name" value="ANK_REP_REGION"/>
    <property type="match status" value="2"/>
</dbReference>
<sequence length="196" mass="21998">MERLLGMSKKLLVYCQKAKPDACMVQEKDGKTPLHLAAMKDRAEIMKLLMEERPEAIHLKNNQNSETILHFCVKSNTNLTTLKLLVDRLVLAGTSTPNPIFIDSKDNDGNTVLHLLAEMGKIKIVNYLLQSNNIRIDIDALNNKGLKALNLLSQVERNDLEIGEGGRVIGGSYVAYVDCRNRLPSYVKPTRWALAR</sequence>
<evidence type="ECO:0000313" key="4">
    <source>
        <dbReference type="EMBL" id="RZC48162.1"/>
    </source>
</evidence>
<dbReference type="EMBL" id="CM010715">
    <property type="protein sequence ID" value="RZC48162.1"/>
    <property type="molecule type" value="Genomic_DNA"/>
</dbReference>
<dbReference type="Gene3D" id="1.25.40.20">
    <property type="entry name" value="Ankyrin repeat-containing domain"/>
    <property type="match status" value="1"/>
</dbReference>
<dbReference type="PANTHER" id="PTHR24186">
    <property type="entry name" value="PROTEIN PHOSPHATASE 1 REGULATORY SUBUNIT"/>
    <property type="match status" value="1"/>
</dbReference>
<accession>A0A4Y7IKA0</accession>
<feature type="repeat" description="ANK" evidence="3">
    <location>
        <begin position="108"/>
        <end position="132"/>
    </location>
</feature>
<dbReference type="GO" id="GO:0005886">
    <property type="term" value="C:plasma membrane"/>
    <property type="evidence" value="ECO:0007669"/>
    <property type="project" value="TreeGrafter"/>
</dbReference>
<dbReference type="AlphaFoldDB" id="A0A4Y7IKA0"/>
<keyword evidence="1" id="KW-0677">Repeat</keyword>
<dbReference type="Proteomes" id="UP000316621">
    <property type="component" value="Chromosome 1"/>
</dbReference>
<evidence type="ECO:0000256" key="2">
    <source>
        <dbReference type="ARBA" id="ARBA00023043"/>
    </source>
</evidence>
<evidence type="ECO:0000256" key="1">
    <source>
        <dbReference type="ARBA" id="ARBA00022737"/>
    </source>
</evidence>
<evidence type="ECO:0000313" key="5">
    <source>
        <dbReference type="Proteomes" id="UP000316621"/>
    </source>
</evidence>
<dbReference type="InterPro" id="IPR036770">
    <property type="entry name" value="Ankyrin_rpt-contain_sf"/>
</dbReference>
<keyword evidence="5" id="KW-1185">Reference proteome</keyword>
<protein>
    <submittedName>
        <fullName evidence="4">Uncharacterized protein</fullName>
    </submittedName>
</protein>
<proteinExistence type="predicted"/>
<dbReference type="PANTHER" id="PTHR24186:SF37">
    <property type="entry name" value="PGG DOMAIN-CONTAINING PROTEIN"/>
    <property type="match status" value="1"/>
</dbReference>
<dbReference type="PROSITE" id="PS50088">
    <property type="entry name" value="ANK_REPEAT"/>
    <property type="match status" value="2"/>
</dbReference>
<name>A0A4Y7IKA0_PAPSO</name>
<dbReference type="SMART" id="SM00248">
    <property type="entry name" value="ANK"/>
    <property type="match status" value="3"/>
</dbReference>
<evidence type="ECO:0000256" key="3">
    <source>
        <dbReference type="PROSITE-ProRule" id="PRU00023"/>
    </source>
</evidence>
<reference evidence="4 5" key="1">
    <citation type="journal article" date="2018" name="Science">
        <title>The opium poppy genome and morphinan production.</title>
        <authorList>
            <person name="Guo L."/>
            <person name="Winzer T."/>
            <person name="Yang X."/>
            <person name="Li Y."/>
            <person name="Ning Z."/>
            <person name="He Z."/>
            <person name="Teodor R."/>
            <person name="Lu Y."/>
            <person name="Bowser T.A."/>
            <person name="Graham I.A."/>
            <person name="Ye K."/>
        </authorList>
    </citation>
    <scope>NUCLEOTIDE SEQUENCE [LARGE SCALE GENOMIC DNA]</scope>
    <source>
        <strain evidence="5">cv. HN1</strain>
        <tissue evidence="4">Leaves</tissue>
    </source>
</reference>
<dbReference type="Gramene" id="RZC48162">
    <property type="protein sequence ID" value="RZC48162"/>
    <property type="gene ID" value="C5167_041115"/>
</dbReference>